<dbReference type="InParanoid" id="A0A7N4NNE1"/>
<feature type="region of interest" description="Disordered" evidence="1">
    <location>
        <begin position="412"/>
        <end position="468"/>
    </location>
</feature>
<dbReference type="GeneID" id="100926543"/>
<dbReference type="GeneTree" id="ENSGT00390000016128"/>
<keyword evidence="3" id="KW-1185">Reference proteome</keyword>
<reference evidence="2" key="2">
    <citation type="submission" date="2025-08" db="UniProtKB">
        <authorList>
            <consortium name="Ensembl"/>
        </authorList>
    </citation>
    <scope>IDENTIFICATION</scope>
</reference>
<dbReference type="KEGG" id="shr:100926543"/>
<dbReference type="RefSeq" id="XP_012397493.1">
    <property type="nucleotide sequence ID" value="XM_012542039.3"/>
</dbReference>
<feature type="region of interest" description="Disordered" evidence="1">
    <location>
        <begin position="323"/>
        <end position="362"/>
    </location>
</feature>
<sequence length="468" mass="49222">MQHSKAFYAAAHETYSPRPLDKPESPASRPVQAFPEPLPSVGSSNLYHPQNQEKEVFPSPPAGFQMAPCGCFFDPRIYRIEWATTDFGQSSLYKLAAGGGSAAGGGGNGAGSPGSYLLDPQRYLKAPVQPTPYPHYQSVPGTPQYLVPYFSPEGPAPAPAPEPLGFVAGPLNEVPPSFLELPPHLQKDGLGASAAKENKLPQLLITLPGEPLLQPGAYGHLKGRLSQLQGPEPLGFPAYADKPKELKEGGGGGAVASLIFPPTPCCPGEQPPPAAMESVPAQLPQDPEESPLLEENKSLEAPKPFVLPEKVLLEDAMKLFDCSPANTEPEGSPREGLGGLGLLREGPGPPPPAGACDDSSSDIRSLNLPDELLSFDYSVPEILDTVSNMDYFYNFKALDEEIKWDLAVVPPAPKPCPGGGTPPTPRLDPPGKKKSGASSKKAKPGVKSKLATGPVEGGQKGLGPRPDP</sequence>
<dbReference type="PANTHER" id="PTHR37871">
    <property type="entry name" value="PROLINE-RICH PROTEIN 22"/>
    <property type="match status" value="1"/>
</dbReference>
<reference evidence="2 3" key="1">
    <citation type="journal article" date="2011" name="Proc. Natl. Acad. Sci. U.S.A.">
        <title>Genetic diversity and population structure of the endangered marsupial Sarcophilus harrisii (Tasmanian devil).</title>
        <authorList>
            <person name="Miller W."/>
            <person name="Hayes V.M."/>
            <person name="Ratan A."/>
            <person name="Petersen D.C."/>
            <person name="Wittekindt N.E."/>
            <person name="Miller J."/>
            <person name="Walenz B."/>
            <person name="Knight J."/>
            <person name="Qi J."/>
            <person name="Zhao F."/>
            <person name="Wang Q."/>
            <person name="Bedoya-Reina O.C."/>
            <person name="Katiyar N."/>
            <person name="Tomsho L.P."/>
            <person name="Kasson L.M."/>
            <person name="Hardie R.A."/>
            <person name="Woodbridge P."/>
            <person name="Tindall E.A."/>
            <person name="Bertelsen M.F."/>
            <person name="Dixon D."/>
            <person name="Pyecroft S."/>
            <person name="Helgen K.M."/>
            <person name="Lesk A.M."/>
            <person name="Pringle T.H."/>
            <person name="Patterson N."/>
            <person name="Zhang Y."/>
            <person name="Kreiss A."/>
            <person name="Woods G.M."/>
            <person name="Jones M.E."/>
            <person name="Schuster S.C."/>
        </authorList>
    </citation>
    <scope>NUCLEOTIDE SEQUENCE [LARGE SCALE GENOMIC DNA]</scope>
</reference>
<dbReference type="OrthoDB" id="9941921at2759"/>
<protein>
    <submittedName>
        <fullName evidence="2">Proline rich 22</fullName>
    </submittedName>
</protein>
<dbReference type="CTD" id="163154"/>
<accession>A0A7N4NNE1</accession>
<feature type="compositionally biased region" description="Pro residues" evidence="1">
    <location>
        <begin position="265"/>
        <end position="274"/>
    </location>
</feature>
<evidence type="ECO:0000256" key="1">
    <source>
        <dbReference type="SAM" id="MobiDB-lite"/>
    </source>
</evidence>
<dbReference type="FunCoup" id="A0A7N4NNE1">
    <property type="interactions" value="3"/>
</dbReference>
<feature type="compositionally biased region" description="Basic residues" evidence="1">
    <location>
        <begin position="432"/>
        <end position="446"/>
    </location>
</feature>
<proteinExistence type="predicted"/>
<reference evidence="2" key="3">
    <citation type="submission" date="2025-09" db="UniProtKB">
        <authorList>
            <consortium name="Ensembl"/>
        </authorList>
    </citation>
    <scope>IDENTIFICATION</scope>
</reference>
<dbReference type="Pfam" id="PF15776">
    <property type="entry name" value="PRR22"/>
    <property type="match status" value="1"/>
</dbReference>
<feature type="region of interest" description="Disordered" evidence="1">
    <location>
        <begin position="9"/>
        <end position="56"/>
    </location>
</feature>
<feature type="compositionally biased region" description="Polar residues" evidence="1">
    <location>
        <begin position="41"/>
        <end position="50"/>
    </location>
</feature>
<feature type="region of interest" description="Disordered" evidence="1">
    <location>
        <begin position="265"/>
        <end position="297"/>
    </location>
</feature>
<dbReference type="PANTHER" id="PTHR37871:SF1">
    <property type="entry name" value="PROLINE-RICH PROTEIN 22"/>
    <property type="match status" value="1"/>
</dbReference>
<feature type="compositionally biased region" description="Pro residues" evidence="1">
    <location>
        <begin position="412"/>
        <end position="428"/>
    </location>
</feature>
<organism evidence="2 3">
    <name type="scientific">Sarcophilus harrisii</name>
    <name type="common">Tasmanian devil</name>
    <name type="synonym">Sarcophilus laniarius</name>
    <dbReference type="NCBI Taxonomy" id="9305"/>
    <lineage>
        <taxon>Eukaryota</taxon>
        <taxon>Metazoa</taxon>
        <taxon>Chordata</taxon>
        <taxon>Craniata</taxon>
        <taxon>Vertebrata</taxon>
        <taxon>Euteleostomi</taxon>
        <taxon>Mammalia</taxon>
        <taxon>Metatheria</taxon>
        <taxon>Dasyuromorphia</taxon>
        <taxon>Dasyuridae</taxon>
        <taxon>Sarcophilus</taxon>
    </lineage>
</organism>
<dbReference type="AlphaFoldDB" id="A0A7N4NNE1"/>
<dbReference type="InterPro" id="IPR031535">
    <property type="entry name" value="PRR22"/>
</dbReference>
<gene>
    <name evidence="2" type="primary">PRR22</name>
</gene>
<evidence type="ECO:0000313" key="3">
    <source>
        <dbReference type="Proteomes" id="UP000007648"/>
    </source>
</evidence>
<name>A0A7N4NNE1_SARHA</name>
<dbReference type="Ensembl" id="ENSSHAT00000048520.1">
    <property type="protein sequence ID" value="ENSSHAP00000025672.1"/>
    <property type="gene ID" value="ENSSHAG00000022434.1"/>
</dbReference>
<evidence type="ECO:0000313" key="2">
    <source>
        <dbReference type="Ensembl" id="ENSSHAP00000025672.1"/>
    </source>
</evidence>
<dbReference type="Proteomes" id="UP000007648">
    <property type="component" value="Unassembled WGS sequence"/>
</dbReference>